<gene>
    <name evidence="1" type="ordered locus">BC1002_4892</name>
</gene>
<organism evidence="1 2">
    <name type="scientific">Paraburkholderia atlantica</name>
    <dbReference type="NCBI Taxonomy" id="2654982"/>
    <lineage>
        <taxon>Bacteria</taxon>
        <taxon>Pseudomonadati</taxon>
        <taxon>Pseudomonadota</taxon>
        <taxon>Betaproteobacteria</taxon>
        <taxon>Burkholderiales</taxon>
        <taxon>Burkholderiaceae</taxon>
        <taxon>Paraburkholderia</taxon>
    </lineage>
</organism>
<accession>D5WDP6</accession>
<proteinExistence type="predicted"/>
<dbReference type="AlphaFoldDB" id="D5WDP6"/>
<sequence length="76" mass="8709">MATNNPDDPRPQALPRNGCSRWADLKPFIPVRRETWRKLCLNGRAPKAAKLSLRCTVRNNADVHRWLADPVGYRAE</sequence>
<dbReference type="RefSeq" id="WP_013092645.1">
    <property type="nucleotide sequence ID" value="NC_014118.1"/>
</dbReference>
<dbReference type="KEGG" id="bge:BC1002_4892"/>
<reference evidence="2" key="1">
    <citation type="submission" date="2010-04" db="EMBL/GenBank/DDBJ databases">
        <title>Complete sequence of chromosome 2 of Burkholderia sp. CCGE1002.</title>
        <authorList>
            <consortium name="US DOE Joint Genome Institute"/>
            <person name="Lucas S."/>
            <person name="Copeland A."/>
            <person name="Lapidus A."/>
            <person name="Cheng J.-F."/>
            <person name="Bruce D."/>
            <person name="Goodwin L."/>
            <person name="Pitluck S."/>
            <person name="Chertkov O."/>
            <person name="Detter J.C."/>
            <person name="Han C."/>
            <person name="Tapia R."/>
            <person name="Land M."/>
            <person name="Hauser L."/>
            <person name="Kyrpides N."/>
            <person name="Ovchinnikova G."/>
            <person name="Martinez-Romero E."/>
            <person name="Hernandez M.A.R."/>
            <person name="Tiedje J.M."/>
            <person name="Woyke T."/>
        </authorList>
    </citation>
    <scope>NUCLEOTIDE SEQUENCE [LARGE SCALE GENOMIC DNA]</scope>
    <source>
        <strain evidence="2">CCGE1002</strain>
    </source>
</reference>
<reference evidence="1 2" key="2">
    <citation type="journal article" date="2012" name="J. Bacteriol.">
        <title>Genome Sequences of Burkholderia sp. Strains CCGE1002 and H160, Isolated from Legume Nodules in Mexico and Brazil.</title>
        <authorList>
            <person name="Ormeno-Orrillo E."/>
            <person name="Rogel M.A."/>
            <person name="Chueire L.M."/>
            <person name="Tiedje J.M."/>
            <person name="Martinez-Romero E."/>
            <person name="Hungria M."/>
        </authorList>
    </citation>
    <scope>NUCLEOTIDE SEQUENCE [LARGE SCALE GENOMIC DNA]</scope>
    <source>
        <strain evidence="1 2">CCGE1002</strain>
    </source>
</reference>
<name>D5WDP6_PARAM</name>
<evidence type="ECO:0000313" key="1">
    <source>
        <dbReference type="EMBL" id="ADG18849.1"/>
    </source>
</evidence>
<protein>
    <submittedName>
        <fullName evidence="1">Uncharacterized protein</fullName>
    </submittedName>
</protein>
<dbReference type="EMBL" id="CP002014">
    <property type="protein sequence ID" value="ADG18849.1"/>
    <property type="molecule type" value="Genomic_DNA"/>
</dbReference>
<evidence type="ECO:0000313" key="2">
    <source>
        <dbReference type="Proteomes" id="UP000002190"/>
    </source>
</evidence>
<dbReference type="GeneID" id="301098295"/>
<dbReference type="Proteomes" id="UP000002190">
    <property type="component" value="Chromosome 2"/>
</dbReference>
<dbReference type="HOGENOM" id="CLU_140176_11_2_4"/>
<dbReference type="eggNOG" id="COG3311">
    <property type="taxonomic scope" value="Bacteria"/>
</dbReference>
<dbReference type="STRING" id="640511.BC1002_4892"/>